<evidence type="ECO:0000256" key="8">
    <source>
        <dbReference type="ARBA" id="ARBA00023485"/>
    </source>
</evidence>
<comment type="subcellular location">
    <subcellularLocation>
        <location evidence="1">Golgi apparatus membrane</location>
        <topology evidence="1">Single-pass membrane protein</topology>
    </subcellularLocation>
</comment>
<dbReference type="PANTHER" id="PTHR13481:SF0">
    <property type="entry name" value="SREBP REGULATING GENE PROTEIN"/>
    <property type="match status" value="1"/>
</dbReference>
<evidence type="ECO:0000256" key="5">
    <source>
        <dbReference type="ARBA" id="ARBA00023136"/>
    </source>
</evidence>
<organism evidence="10 11">
    <name type="scientific">Hyalella azteca</name>
    <name type="common">Amphipod</name>
    <dbReference type="NCBI Taxonomy" id="294128"/>
    <lineage>
        <taxon>Eukaryota</taxon>
        <taxon>Metazoa</taxon>
        <taxon>Ecdysozoa</taxon>
        <taxon>Arthropoda</taxon>
        <taxon>Crustacea</taxon>
        <taxon>Multicrustacea</taxon>
        <taxon>Malacostraca</taxon>
        <taxon>Eumalacostraca</taxon>
        <taxon>Peracarida</taxon>
        <taxon>Amphipoda</taxon>
        <taxon>Senticaudata</taxon>
        <taxon>Talitrida</taxon>
        <taxon>Talitroidea</taxon>
        <taxon>Hyalellidae</taxon>
        <taxon>Hyalella</taxon>
    </lineage>
</organism>
<feature type="transmembrane region" description="Helical" evidence="9">
    <location>
        <begin position="39"/>
        <end position="57"/>
    </location>
</feature>
<comment type="similarity">
    <text evidence="7">Belongs to the SPRING family.</text>
</comment>
<proteinExistence type="inferred from homology"/>
<accession>A0A8B7N2V9</accession>
<keyword evidence="5 9" id="KW-0472">Membrane</keyword>
<reference evidence="11" key="1">
    <citation type="submission" date="2025-08" db="UniProtKB">
        <authorList>
            <consortium name="RefSeq"/>
        </authorList>
    </citation>
    <scope>IDENTIFICATION</scope>
    <source>
        <tissue evidence="11">Whole organism</tissue>
    </source>
</reference>
<dbReference type="KEGG" id="hazt:108665874"/>
<sequence>MEIGQKCCSNDTEGVAFEPVNTTDVMLAARIVRMIRNNIVALVLSGAFILYCCVVFFDNTFSSLDNKVTGDPDISVRQKEFQWDLPTEGQPWGNSTQPSVITCRNSVQGKALLADDRGYVCQRSDRLGSGCCDPTASNTFRHHCLTCNSQHCCAIYEYCVSCCMHPDKKSLLKRVLKQVSEGSPLYASVSDQFELCLVKCRTSSQSVQHETLYRDPRAKHCYGERLPALHADADA</sequence>
<keyword evidence="3 9" id="KW-1133">Transmembrane helix</keyword>
<evidence type="ECO:0000313" key="11">
    <source>
        <dbReference type="RefSeq" id="XP_018008171.2"/>
    </source>
</evidence>
<evidence type="ECO:0000313" key="10">
    <source>
        <dbReference type="Proteomes" id="UP000694843"/>
    </source>
</evidence>
<keyword evidence="4" id="KW-0333">Golgi apparatus</keyword>
<dbReference type="OrthoDB" id="70142at2759"/>
<evidence type="ECO:0000256" key="2">
    <source>
        <dbReference type="ARBA" id="ARBA00022692"/>
    </source>
</evidence>
<evidence type="ECO:0000256" key="6">
    <source>
        <dbReference type="ARBA" id="ARBA00023180"/>
    </source>
</evidence>
<dbReference type="RefSeq" id="XP_018008171.2">
    <property type="nucleotide sequence ID" value="XM_018152682.2"/>
</dbReference>
<dbReference type="InterPro" id="IPR019352">
    <property type="entry name" value="SPRING1"/>
</dbReference>
<evidence type="ECO:0000256" key="1">
    <source>
        <dbReference type="ARBA" id="ARBA00004194"/>
    </source>
</evidence>
<name>A0A8B7N2V9_HYAAZ</name>
<evidence type="ECO:0000256" key="4">
    <source>
        <dbReference type="ARBA" id="ARBA00023034"/>
    </source>
</evidence>
<dbReference type="AlphaFoldDB" id="A0A8B7N2V9"/>
<keyword evidence="10" id="KW-1185">Reference proteome</keyword>
<dbReference type="GO" id="GO:0000139">
    <property type="term" value="C:Golgi membrane"/>
    <property type="evidence" value="ECO:0007669"/>
    <property type="project" value="UniProtKB-SubCell"/>
</dbReference>
<dbReference type="GO" id="GO:2000640">
    <property type="term" value="P:positive regulation of SREBP signaling pathway"/>
    <property type="evidence" value="ECO:0007669"/>
    <property type="project" value="InterPro"/>
</dbReference>
<dbReference type="PANTHER" id="PTHR13481">
    <property type="entry name" value="SREBP REGULATING GENE PROTEIN"/>
    <property type="match status" value="1"/>
</dbReference>
<keyword evidence="6" id="KW-0325">Glycoprotein</keyword>
<evidence type="ECO:0000256" key="7">
    <source>
        <dbReference type="ARBA" id="ARBA00023461"/>
    </source>
</evidence>
<evidence type="ECO:0000256" key="3">
    <source>
        <dbReference type="ARBA" id="ARBA00022989"/>
    </source>
</evidence>
<keyword evidence="2 9" id="KW-0812">Transmembrane</keyword>
<evidence type="ECO:0000256" key="9">
    <source>
        <dbReference type="SAM" id="Phobius"/>
    </source>
</evidence>
<dbReference type="GeneID" id="108665874"/>
<protein>
    <recommendedName>
        <fullName evidence="8">SREBP regulating gene protein</fullName>
    </recommendedName>
</protein>
<gene>
    <name evidence="11" type="primary">LOC108665874</name>
</gene>
<dbReference type="Pfam" id="PF10218">
    <property type="entry name" value="SPRING1"/>
    <property type="match status" value="1"/>
</dbReference>
<dbReference type="Proteomes" id="UP000694843">
    <property type="component" value="Unplaced"/>
</dbReference>